<dbReference type="STRING" id="408657.SAMN04487995_0190"/>
<dbReference type="OrthoDB" id="646623at2"/>
<keyword evidence="1" id="KW-0597">Phosphoprotein</keyword>
<dbReference type="GO" id="GO:0003677">
    <property type="term" value="F:DNA binding"/>
    <property type="evidence" value="ECO:0007669"/>
    <property type="project" value="InterPro"/>
</dbReference>
<dbReference type="InterPro" id="IPR046947">
    <property type="entry name" value="LytR-like"/>
</dbReference>
<dbReference type="Proteomes" id="UP000199532">
    <property type="component" value="Unassembled WGS sequence"/>
</dbReference>
<dbReference type="InterPro" id="IPR001789">
    <property type="entry name" value="Sig_transdc_resp-reg_receiver"/>
</dbReference>
<evidence type="ECO:0000256" key="1">
    <source>
        <dbReference type="PROSITE-ProRule" id="PRU00169"/>
    </source>
</evidence>
<feature type="domain" description="Response regulatory" evidence="2">
    <location>
        <begin position="2"/>
        <end position="115"/>
    </location>
</feature>
<dbReference type="Pfam" id="PF04397">
    <property type="entry name" value="LytTR"/>
    <property type="match status" value="1"/>
</dbReference>
<dbReference type="PANTHER" id="PTHR37299">
    <property type="entry name" value="TRANSCRIPTIONAL REGULATOR-RELATED"/>
    <property type="match status" value="1"/>
</dbReference>
<sequence length="254" mass="29870">MKILILEDEALSAKRASQLLREFDPDIEVLDTLESIEETVSWLSKNPEPDLLLLDIHLSDGLCFRLFERLAVKCPIIFTTAYDQYALQAFKLNSIDYLLKPLDKTELQNALIKYRNLNESRGGISLADIRRIEENMLSFSKKYKHRFLVKYADTILYKNIDEVAYFYADDKVVYLVTSEGRKYLVDYNLESLEELLDPHLFFRINRKIIARIQSIQKVKALLSSRLQVFLKPPFEQNTYVSRERSPEFKVWLDN</sequence>
<feature type="domain" description="HTH LytTR-type" evidence="3">
    <location>
        <begin position="147"/>
        <end position="254"/>
    </location>
</feature>
<dbReference type="AlphaFoldDB" id="A0A1H6QF67"/>
<dbReference type="PROSITE" id="PS50930">
    <property type="entry name" value="HTH_LYTTR"/>
    <property type="match status" value="1"/>
</dbReference>
<name>A0A1H6QF67_9BACT</name>
<dbReference type="SMART" id="SM00850">
    <property type="entry name" value="LytTR"/>
    <property type="match status" value="1"/>
</dbReference>
<protein>
    <submittedName>
        <fullName evidence="4">Two component transcriptional regulator, LytTR family</fullName>
    </submittedName>
</protein>
<organism evidence="4 5">
    <name type="scientific">Dyadobacter koreensis</name>
    <dbReference type="NCBI Taxonomy" id="408657"/>
    <lineage>
        <taxon>Bacteria</taxon>
        <taxon>Pseudomonadati</taxon>
        <taxon>Bacteroidota</taxon>
        <taxon>Cytophagia</taxon>
        <taxon>Cytophagales</taxon>
        <taxon>Spirosomataceae</taxon>
        <taxon>Dyadobacter</taxon>
    </lineage>
</organism>
<dbReference type="PANTHER" id="PTHR37299:SF1">
    <property type="entry name" value="STAGE 0 SPORULATION PROTEIN A HOMOLOG"/>
    <property type="match status" value="1"/>
</dbReference>
<dbReference type="Gene3D" id="3.40.50.2300">
    <property type="match status" value="1"/>
</dbReference>
<dbReference type="InterPro" id="IPR007492">
    <property type="entry name" value="LytTR_DNA-bd_dom"/>
</dbReference>
<evidence type="ECO:0000259" key="3">
    <source>
        <dbReference type="PROSITE" id="PS50930"/>
    </source>
</evidence>
<proteinExistence type="predicted"/>
<dbReference type="PROSITE" id="PS50110">
    <property type="entry name" value="RESPONSE_REGULATORY"/>
    <property type="match status" value="1"/>
</dbReference>
<dbReference type="RefSeq" id="WP_090330909.1">
    <property type="nucleotide sequence ID" value="NZ_FNXY01000001.1"/>
</dbReference>
<evidence type="ECO:0000313" key="4">
    <source>
        <dbReference type="EMBL" id="SEI37855.1"/>
    </source>
</evidence>
<feature type="modified residue" description="4-aspartylphosphate" evidence="1">
    <location>
        <position position="55"/>
    </location>
</feature>
<dbReference type="FunFam" id="3.40.50.2300:FF:000361">
    <property type="entry name" value="Two-component system response regulator"/>
    <property type="match status" value="1"/>
</dbReference>
<dbReference type="GO" id="GO:0000156">
    <property type="term" value="F:phosphorelay response regulator activity"/>
    <property type="evidence" value="ECO:0007669"/>
    <property type="project" value="InterPro"/>
</dbReference>
<gene>
    <name evidence="4" type="ORF">SAMN04487995_0190</name>
</gene>
<accession>A0A1H6QF67</accession>
<dbReference type="SMART" id="SM00448">
    <property type="entry name" value="REC"/>
    <property type="match status" value="1"/>
</dbReference>
<dbReference type="EMBL" id="FNXY01000001">
    <property type="protein sequence ID" value="SEI37855.1"/>
    <property type="molecule type" value="Genomic_DNA"/>
</dbReference>
<dbReference type="SUPFAM" id="SSF52172">
    <property type="entry name" value="CheY-like"/>
    <property type="match status" value="1"/>
</dbReference>
<evidence type="ECO:0000259" key="2">
    <source>
        <dbReference type="PROSITE" id="PS50110"/>
    </source>
</evidence>
<keyword evidence="5" id="KW-1185">Reference proteome</keyword>
<evidence type="ECO:0000313" key="5">
    <source>
        <dbReference type="Proteomes" id="UP000199532"/>
    </source>
</evidence>
<dbReference type="InterPro" id="IPR011006">
    <property type="entry name" value="CheY-like_superfamily"/>
</dbReference>
<dbReference type="Gene3D" id="2.40.50.1020">
    <property type="entry name" value="LytTr DNA-binding domain"/>
    <property type="match status" value="1"/>
</dbReference>
<dbReference type="Pfam" id="PF00072">
    <property type="entry name" value="Response_reg"/>
    <property type="match status" value="1"/>
</dbReference>
<reference evidence="4 5" key="1">
    <citation type="submission" date="2016-10" db="EMBL/GenBank/DDBJ databases">
        <authorList>
            <person name="de Groot N.N."/>
        </authorList>
    </citation>
    <scope>NUCLEOTIDE SEQUENCE [LARGE SCALE GENOMIC DNA]</scope>
    <source>
        <strain evidence="4 5">DSM 19938</strain>
    </source>
</reference>